<gene>
    <name evidence="2" type="ORF">LCGC14_2058500</name>
</gene>
<feature type="region of interest" description="Disordered" evidence="1">
    <location>
        <begin position="22"/>
        <end position="62"/>
    </location>
</feature>
<dbReference type="AlphaFoldDB" id="A0A0F9ELS2"/>
<proteinExistence type="predicted"/>
<sequence length="62" mass="6709">MARGAWQQTALLASLSAFPEEGAGPFTPADFNPFLASQRSDRGSTQIPYDPAVLQNLQDSNR</sequence>
<accession>A0A0F9ELS2</accession>
<comment type="caution">
    <text evidence="2">The sequence shown here is derived from an EMBL/GenBank/DDBJ whole genome shotgun (WGS) entry which is preliminary data.</text>
</comment>
<evidence type="ECO:0000313" key="2">
    <source>
        <dbReference type="EMBL" id="KKL75078.1"/>
    </source>
</evidence>
<organism evidence="2">
    <name type="scientific">marine sediment metagenome</name>
    <dbReference type="NCBI Taxonomy" id="412755"/>
    <lineage>
        <taxon>unclassified sequences</taxon>
        <taxon>metagenomes</taxon>
        <taxon>ecological metagenomes</taxon>
    </lineage>
</organism>
<protein>
    <submittedName>
        <fullName evidence="2">Uncharacterized protein</fullName>
    </submittedName>
</protein>
<reference evidence="2" key="1">
    <citation type="journal article" date="2015" name="Nature">
        <title>Complex archaea that bridge the gap between prokaryotes and eukaryotes.</title>
        <authorList>
            <person name="Spang A."/>
            <person name="Saw J.H."/>
            <person name="Jorgensen S.L."/>
            <person name="Zaremba-Niedzwiedzka K."/>
            <person name="Martijn J."/>
            <person name="Lind A.E."/>
            <person name="van Eijk R."/>
            <person name="Schleper C."/>
            <person name="Guy L."/>
            <person name="Ettema T.J."/>
        </authorList>
    </citation>
    <scope>NUCLEOTIDE SEQUENCE</scope>
</reference>
<evidence type="ECO:0000256" key="1">
    <source>
        <dbReference type="SAM" id="MobiDB-lite"/>
    </source>
</evidence>
<dbReference type="EMBL" id="LAZR01024456">
    <property type="protein sequence ID" value="KKL75078.1"/>
    <property type="molecule type" value="Genomic_DNA"/>
</dbReference>
<feature type="compositionally biased region" description="Polar residues" evidence="1">
    <location>
        <begin position="35"/>
        <end position="47"/>
    </location>
</feature>
<name>A0A0F9ELS2_9ZZZZ</name>